<dbReference type="EMBL" id="BASZ01000004">
    <property type="protein sequence ID" value="GAD48814.1"/>
    <property type="molecule type" value="Genomic_DNA"/>
</dbReference>
<dbReference type="PROSITE" id="PS52015">
    <property type="entry name" value="TONB_CTD"/>
    <property type="match status" value="1"/>
</dbReference>
<protein>
    <recommendedName>
        <fullName evidence="5">TonB C-terminal domain-containing protein</fullName>
    </recommendedName>
</protein>
<reference evidence="6 7" key="1">
    <citation type="submission" date="2013-09" db="EMBL/GenBank/DDBJ databases">
        <title>Whole genome shotgun sequence of Novosphingobium tardaugens NBRC 16725.</title>
        <authorList>
            <person name="Isaki S."/>
            <person name="Hosoyama A."/>
            <person name="Tsuchikane K."/>
            <person name="Katsumata H."/>
            <person name="Ando Y."/>
            <person name="Yamazaki S."/>
            <person name="Fujita N."/>
        </authorList>
    </citation>
    <scope>NUCLEOTIDE SEQUENCE [LARGE SCALE GENOMIC DNA]</scope>
    <source>
        <strain evidence="6 7">NBRC 16725</strain>
    </source>
</reference>
<organism evidence="6 7">
    <name type="scientific">Caenibius tardaugens NBRC 16725</name>
    <dbReference type="NCBI Taxonomy" id="1219035"/>
    <lineage>
        <taxon>Bacteria</taxon>
        <taxon>Pseudomonadati</taxon>
        <taxon>Pseudomonadota</taxon>
        <taxon>Alphaproteobacteria</taxon>
        <taxon>Sphingomonadales</taxon>
        <taxon>Erythrobacteraceae</taxon>
        <taxon>Caenibius</taxon>
    </lineage>
</organism>
<dbReference type="InterPro" id="IPR006260">
    <property type="entry name" value="TonB/TolA_C"/>
</dbReference>
<feature type="domain" description="TonB C-terminal" evidence="5">
    <location>
        <begin position="30"/>
        <end position="120"/>
    </location>
</feature>
<evidence type="ECO:0000256" key="3">
    <source>
        <dbReference type="ARBA" id="ARBA00022989"/>
    </source>
</evidence>
<keyword evidence="7" id="KW-1185">Reference proteome</keyword>
<gene>
    <name evidence="6" type="ORF">NT2_04_02260</name>
</gene>
<dbReference type="GO" id="GO:0016020">
    <property type="term" value="C:membrane"/>
    <property type="evidence" value="ECO:0007669"/>
    <property type="project" value="UniProtKB-SubCell"/>
</dbReference>
<accession>U2ZTY2</accession>
<keyword evidence="3" id="KW-1133">Transmembrane helix</keyword>
<comment type="subcellular location">
    <subcellularLocation>
        <location evidence="1">Membrane</location>
        <topology evidence="1">Single-pass membrane protein</topology>
    </subcellularLocation>
</comment>
<evidence type="ECO:0000256" key="4">
    <source>
        <dbReference type="ARBA" id="ARBA00023136"/>
    </source>
</evidence>
<dbReference type="Pfam" id="PF13103">
    <property type="entry name" value="TonB_2"/>
    <property type="match status" value="1"/>
</dbReference>
<evidence type="ECO:0000259" key="5">
    <source>
        <dbReference type="PROSITE" id="PS52015"/>
    </source>
</evidence>
<keyword evidence="2" id="KW-0812">Transmembrane</keyword>
<proteinExistence type="predicted"/>
<dbReference type="Gene3D" id="3.30.1150.10">
    <property type="match status" value="1"/>
</dbReference>
<dbReference type="AlphaFoldDB" id="U2ZTY2"/>
<comment type="caution">
    <text evidence="6">The sequence shown here is derived from an EMBL/GenBank/DDBJ whole genome shotgun (WGS) entry which is preliminary data.</text>
</comment>
<name>U2ZTY2_9SPHN</name>
<dbReference type="Proteomes" id="UP000016568">
    <property type="component" value="Unassembled WGS sequence"/>
</dbReference>
<evidence type="ECO:0000313" key="7">
    <source>
        <dbReference type="Proteomes" id="UP000016568"/>
    </source>
</evidence>
<sequence>MLLPSRPQVSPSISVAQLSVPPAESPQTADPVWNSYQFMLWRRVMARRPDGMHLSGEATLRFTLDANGAIVDADIARSSGNRMIDRLALRTLRSVSPFPAPPEEIQDRDLSFTIGFRFNK</sequence>
<evidence type="ECO:0000256" key="1">
    <source>
        <dbReference type="ARBA" id="ARBA00004167"/>
    </source>
</evidence>
<dbReference type="SUPFAM" id="SSF74653">
    <property type="entry name" value="TolA/TonB C-terminal domain"/>
    <property type="match status" value="1"/>
</dbReference>
<dbReference type="eggNOG" id="COG0810">
    <property type="taxonomic scope" value="Bacteria"/>
</dbReference>
<evidence type="ECO:0000313" key="6">
    <source>
        <dbReference type="EMBL" id="GAD48814.1"/>
    </source>
</evidence>
<keyword evidence="4" id="KW-0472">Membrane</keyword>
<dbReference type="InterPro" id="IPR037682">
    <property type="entry name" value="TonB_C"/>
</dbReference>
<evidence type="ECO:0000256" key="2">
    <source>
        <dbReference type="ARBA" id="ARBA00022692"/>
    </source>
</evidence>
<dbReference type="GO" id="GO:0055085">
    <property type="term" value="P:transmembrane transport"/>
    <property type="evidence" value="ECO:0007669"/>
    <property type="project" value="InterPro"/>
</dbReference>
<dbReference type="NCBIfam" id="TIGR01352">
    <property type="entry name" value="tonB_Cterm"/>
    <property type="match status" value="1"/>
</dbReference>